<proteinExistence type="predicted"/>
<dbReference type="CDD" id="cd00093">
    <property type="entry name" value="HTH_XRE"/>
    <property type="match status" value="1"/>
</dbReference>
<dbReference type="Proteomes" id="UP000030023">
    <property type="component" value="Unassembled WGS sequence"/>
</dbReference>
<feature type="non-terminal residue" evidence="2">
    <location>
        <position position="1"/>
    </location>
</feature>
<dbReference type="SUPFAM" id="SSF47413">
    <property type="entry name" value="lambda repressor-like DNA-binding domains"/>
    <property type="match status" value="1"/>
</dbReference>
<feature type="domain" description="HTH cro/C1-type" evidence="1">
    <location>
        <begin position="1"/>
        <end position="55"/>
    </location>
</feature>
<dbReference type="EMBL" id="AXCV01000523">
    <property type="protein sequence ID" value="KGO22651.1"/>
    <property type="molecule type" value="Genomic_DNA"/>
</dbReference>
<gene>
    <name evidence="2" type="ORF">Q757_08930</name>
</gene>
<dbReference type="SMART" id="SM00530">
    <property type="entry name" value="HTH_XRE"/>
    <property type="match status" value="1"/>
</dbReference>
<protein>
    <recommendedName>
        <fullName evidence="1">HTH cro/C1-type domain-containing protein</fullName>
    </recommendedName>
</protein>
<evidence type="ECO:0000259" key="1">
    <source>
        <dbReference type="PROSITE" id="PS50943"/>
    </source>
</evidence>
<accession>A0ABR4XNZ0</accession>
<dbReference type="Gene3D" id="1.10.260.40">
    <property type="entry name" value="lambda repressor-like DNA-binding domains"/>
    <property type="match status" value="1"/>
</dbReference>
<dbReference type="InterPro" id="IPR001387">
    <property type="entry name" value="Cro/C1-type_HTH"/>
</dbReference>
<comment type="caution">
    <text evidence="2">The sequence shown here is derived from an EMBL/GenBank/DDBJ whole genome shotgun (WGS) entry which is preliminary data.</text>
</comment>
<dbReference type="Pfam" id="PF01381">
    <property type="entry name" value="HTH_3"/>
    <property type="match status" value="1"/>
</dbReference>
<name>A0ABR4XNZ0_9LACO</name>
<dbReference type="InterPro" id="IPR010982">
    <property type="entry name" value="Lambda_DNA-bd_dom_sf"/>
</dbReference>
<dbReference type="PROSITE" id="PS50943">
    <property type="entry name" value="HTH_CROC1"/>
    <property type="match status" value="1"/>
</dbReference>
<evidence type="ECO:0000313" key="3">
    <source>
        <dbReference type="Proteomes" id="UP000030023"/>
    </source>
</evidence>
<organism evidence="2 3">
    <name type="scientific">Oenococcus alcoholitolerans</name>
    <dbReference type="NCBI Taxonomy" id="931074"/>
    <lineage>
        <taxon>Bacteria</taxon>
        <taxon>Bacillati</taxon>
        <taxon>Bacillota</taxon>
        <taxon>Bacilli</taxon>
        <taxon>Lactobacillales</taxon>
        <taxon>Lactobacillaceae</taxon>
        <taxon>Oenococcus</taxon>
    </lineage>
</organism>
<sequence length="58" mass="6592">LHEAFNETHMSVEDLASSIGVGENTVKNWLKGKTMPRLQMIRKLASAFDKKASWFLDI</sequence>
<reference evidence="2 3" key="1">
    <citation type="journal article" date="2014" name="Antonie Van Leeuwenhoek">
        <title>Oenococcus alcoholitolerans sp. nov., a lactic acid bacteria isolated from cachaca and ethanol fermentation processes.</title>
        <authorList>
            <person name="Badotti F."/>
            <person name="Moreira A.P."/>
            <person name="Tonon L.A."/>
            <person name="de Lucena B.T."/>
            <person name="Gomes Fde C."/>
            <person name="Kruger R."/>
            <person name="Thompson C.C."/>
            <person name="de Morais M.A.Jr."/>
            <person name="Rosa C.A."/>
            <person name="Thompson F.L."/>
        </authorList>
    </citation>
    <scope>NUCLEOTIDE SEQUENCE [LARGE SCALE GENOMIC DNA]</scope>
    <source>
        <strain evidence="2 3">UFRJ-M7.2.18</strain>
    </source>
</reference>
<evidence type="ECO:0000313" key="2">
    <source>
        <dbReference type="EMBL" id="KGO22651.1"/>
    </source>
</evidence>
<keyword evidence="3" id="KW-1185">Reference proteome</keyword>